<dbReference type="Pfam" id="PF01594">
    <property type="entry name" value="AI-2E_transport"/>
    <property type="match status" value="1"/>
</dbReference>
<protein>
    <submittedName>
        <fullName evidence="7">Permease</fullName>
    </submittedName>
</protein>
<proteinExistence type="inferred from homology"/>
<reference evidence="7" key="1">
    <citation type="journal article" date="2020" name="J. ISSAAS">
        <title>Lactobacilli and other gastrointestinal microbiota of Peromyscus leucopus, reservoir host for agents of Lyme disease and other zoonoses in North America.</title>
        <authorList>
            <person name="Milovic A."/>
            <person name="Bassam K."/>
            <person name="Shao H."/>
            <person name="Chatzistamou I."/>
            <person name="Tufts D.M."/>
            <person name="Diuk-Wasser M."/>
            <person name="Barbour A.G."/>
        </authorList>
    </citation>
    <scope>NUCLEOTIDE SEQUENCE</scope>
    <source>
        <strain evidence="7">LL30</strain>
    </source>
</reference>
<evidence type="ECO:0000256" key="5">
    <source>
        <dbReference type="ARBA" id="ARBA00023136"/>
    </source>
</evidence>
<feature type="transmembrane region" description="Helical" evidence="6">
    <location>
        <begin position="219"/>
        <end position="240"/>
    </location>
</feature>
<dbReference type="PANTHER" id="PTHR21716">
    <property type="entry name" value="TRANSMEMBRANE PROTEIN"/>
    <property type="match status" value="1"/>
</dbReference>
<evidence type="ECO:0000256" key="1">
    <source>
        <dbReference type="ARBA" id="ARBA00004141"/>
    </source>
</evidence>
<dbReference type="AlphaFoldDB" id="A0A650ENK2"/>
<comment type="similarity">
    <text evidence="2">Belongs to the autoinducer-2 exporter (AI-2E) (TC 2.A.86) family.</text>
</comment>
<comment type="subcellular location">
    <subcellularLocation>
        <location evidence="1">Membrane</location>
        <topology evidence="1">Multi-pass membrane protein</topology>
    </subcellularLocation>
</comment>
<feature type="transmembrane region" description="Helical" evidence="6">
    <location>
        <begin position="37"/>
        <end position="54"/>
    </location>
</feature>
<accession>A0A650ENK2</accession>
<keyword evidence="3 6" id="KW-0812">Transmembrane</keyword>
<feature type="transmembrane region" description="Helical" evidence="6">
    <location>
        <begin position="66"/>
        <end position="87"/>
    </location>
</feature>
<dbReference type="EMBL" id="MN577572">
    <property type="protein sequence ID" value="QGT50901.1"/>
    <property type="molecule type" value="Genomic_DNA"/>
</dbReference>
<feature type="transmembrane region" description="Helical" evidence="6">
    <location>
        <begin position="12"/>
        <end position="31"/>
    </location>
</feature>
<dbReference type="PANTHER" id="PTHR21716:SF64">
    <property type="entry name" value="AI-2 TRANSPORT PROTEIN TQSA"/>
    <property type="match status" value="1"/>
</dbReference>
<dbReference type="InterPro" id="IPR002549">
    <property type="entry name" value="AI-2E-like"/>
</dbReference>
<feature type="transmembrane region" description="Helical" evidence="6">
    <location>
        <begin position="252"/>
        <end position="272"/>
    </location>
</feature>
<feature type="transmembrane region" description="Helical" evidence="6">
    <location>
        <begin position="187"/>
        <end position="207"/>
    </location>
</feature>
<evidence type="ECO:0000256" key="2">
    <source>
        <dbReference type="ARBA" id="ARBA00009773"/>
    </source>
</evidence>
<evidence type="ECO:0000256" key="3">
    <source>
        <dbReference type="ARBA" id="ARBA00022692"/>
    </source>
</evidence>
<evidence type="ECO:0000256" key="4">
    <source>
        <dbReference type="ARBA" id="ARBA00022989"/>
    </source>
</evidence>
<dbReference type="GO" id="GO:0055085">
    <property type="term" value="P:transmembrane transport"/>
    <property type="evidence" value="ECO:0007669"/>
    <property type="project" value="TreeGrafter"/>
</dbReference>
<feature type="transmembrane region" description="Helical" evidence="6">
    <location>
        <begin position="144"/>
        <end position="166"/>
    </location>
</feature>
<dbReference type="GO" id="GO:0016020">
    <property type="term" value="C:membrane"/>
    <property type="evidence" value="ECO:0007669"/>
    <property type="project" value="UniProtKB-SubCell"/>
</dbReference>
<evidence type="ECO:0000256" key="6">
    <source>
        <dbReference type="SAM" id="Phobius"/>
    </source>
</evidence>
<sequence>MPTKNIYEKLAPINNICLMILAGTAATGILVYTKTMLMPFVIALFISMVASTLAEKMKQKWKLPYVLGLVVSFASFLAIITLSVLFISGSIESFIAGADIYSERVNDTIDSVLLSAQKYGINMNAQFVTETVAKLPVFNVVKSLGSTLVSILTNLMLITLFLIFIFMGKAAEDKPSLVGNIQRQISFYLIVKIFVSLLAAGFTWIVLTSVKTELASMLAVLTFVLNFIPNIGPFISTLLPMPVLFLQYGFDWHILLALILLTAIHFVIGNILETKWLGKGMDLDPIIVIASLLFWALVWGIMGALLAVPLTAIIKMALERNETTKPLADLLAGKYAFK</sequence>
<gene>
    <name evidence="7" type="ORF">Elusimicrob2101_1640</name>
</gene>
<feature type="transmembrane region" description="Helical" evidence="6">
    <location>
        <begin position="292"/>
        <end position="314"/>
    </location>
</feature>
<evidence type="ECO:0000313" key="7">
    <source>
        <dbReference type="EMBL" id="QGT50901.1"/>
    </source>
</evidence>
<organism evidence="7">
    <name type="scientific">uncultured Elusimicrobia bacterium</name>
    <dbReference type="NCBI Taxonomy" id="699876"/>
    <lineage>
        <taxon>Bacteria</taxon>
        <taxon>Pseudomonadati</taxon>
        <taxon>Elusimicrobiota</taxon>
        <taxon>Elusimicrobia</taxon>
        <taxon>environmental samples</taxon>
    </lineage>
</organism>
<keyword evidence="4 6" id="KW-1133">Transmembrane helix</keyword>
<keyword evidence="5 6" id="KW-0472">Membrane</keyword>
<name>A0A650ENK2_9BACT</name>